<dbReference type="SUPFAM" id="SSF56935">
    <property type="entry name" value="Porins"/>
    <property type="match status" value="1"/>
</dbReference>
<name>A0ABS3YFM3_9BACT</name>
<evidence type="ECO:0000313" key="11">
    <source>
        <dbReference type="Proteomes" id="UP000679126"/>
    </source>
</evidence>
<dbReference type="Proteomes" id="UP000679126">
    <property type="component" value="Unassembled WGS sequence"/>
</dbReference>
<feature type="domain" description="TonB-dependent receptor plug" evidence="9">
    <location>
        <begin position="221"/>
        <end position="327"/>
    </location>
</feature>
<keyword evidence="11" id="KW-1185">Reference proteome</keyword>
<evidence type="ECO:0000256" key="7">
    <source>
        <dbReference type="PROSITE-ProRule" id="PRU01360"/>
    </source>
</evidence>
<keyword evidence="2 7" id="KW-0813">Transport</keyword>
<evidence type="ECO:0000313" key="10">
    <source>
        <dbReference type="EMBL" id="MBO9153479.1"/>
    </source>
</evidence>
<keyword evidence="3 7" id="KW-1134">Transmembrane beta strand</keyword>
<evidence type="ECO:0000256" key="4">
    <source>
        <dbReference type="ARBA" id="ARBA00022692"/>
    </source>
</evidence>
<evidence type="ECO:0000256" key="8">
    <source>
        <dbReference type="SAM" id="SignalP"/>
    </source>
</evidence>
<dbReference type="RefSeq" id="WP_209146481.1">
    <property type="nucleotide sequence ID" value="NZ_JAGHKP010000003.1"/>
</dbReference>
<dbReference type="Gene3D" id="2.40.170.20">
    <property type="entry name" value="TonB-dependent receptor, beta-barrel domain"/>
    <property type="match status" value="1"/>
</dbReference>
<comment type="similarity">
    <text evidence="7">Belongs to the TonB-dependent receptor family.</text>
</comment>
<evidence type="ECO:0000256" key="5">
    <source>
        <dbReference type="ARBA" id="ARBA00023136"/>
    </source>
</evidence>
<dbReference type="InterPro" id="IPR023996">
    <property type="entry name" value="TonB-dep_OMP_SusC/RagA"/>
</dbReference>
<gene>
    <name evidence="10" type="ORF">J7I43_14720</name>
</gene>
<dbReference type="PROSITE" id="PS52016">
    <property type="entry name" value="TONB_DEPENDENT_REC_3"/>
    <property type="match status" value="1"/>
</dbReference>
<dbReference type="InterPro" id="IPR037066">
    <property type="entry name" value="Plug_dom_sf"/>
</dbReference>
<dbReference type="InterPro" id="IPR012910">
    <property type="entry name" value="Plug_dom"/>
</dbReference>
<evidence type="ECO:0000256" key="6">
    <source>
        <dbReference type="ARBA" id="ARBA00023237"/>
    </source>
</evidence>
<accession>A0ABS3YFM3</accession>
<organism evidence="10 11">
    <name type="scientific">Chitinophaga chungangae</name>
    <dbReference type="NCBI Taxonomy" id="2821488"/>
    <lineage>
        <taxon>Bacteria</taxon>
        <taxon>Pseudomonadati</taxon>
        <taxon>Bacteroidota</taxon>
        <taxon>Chitinophagia</taxon>
        <taxon>Chitinophagales</taxon>
        <taxon>Chitinophagaceae</taxon>
        <taxon>Chitinophaga</taxon>
    </lineage>
</organism>
<comment type="subcellular location">
    <subcellularLocation>
        <location evidence="1 7">Cell outer membrane</location>
        <topology evidence="1 7">Multi-pass membrane protein</topology>
    </subcellularLocation>
</comment>
<evidence type="ECO:0000256" key="3">
    <source>
        <dbReference type="ARBA" id="ARBA00022452"/>
    </source>
</evidence>
<dbReference type="NCBIfam" id="TIGR04057">
    <property type="entry name" value="SusC_RagA_signa"/>
    <property type="match status" value="1"/>
</dbReference>
<keyword evidence="8" id="KW-0732">Signal</keyword>
<dbReference type="InterPro" id="IPR036942">
    <property type="entry name" value="Beta-barrel_TonB_sf"/>
</dbReference>
<protein>
    <submittedName>
        <fullName evidence="10">TonB-dependent receptor</fullName>
    </submittedName>
</protein>
<dbReference type="NCBIfam" id="TIGR04056">
    <property type="entry name" value="OMP_RagA_SusC"/>
    <property type="match status" value="1"/>
</dbReference>
<proteinExistence type="inferred from homology"/>
<dbReference type="Pfam" id="PF07715">
    <property type="entry name" value="Plug"/>
    <property type="match status" value="1"/>
</dbReference>
<keyword evidence="10" id="KW-0675">Receptor</keyword>
<keyword evidence="5 7" id="KW-0472">Membrane</keyword>
<feature type="signal peptide" evidence="8">
    <location>
        <begin position="1"/>
        <end position="20"/>
    </location>
</feature>
<reference evidence="11" key="1">
    <citation type="submission" date="2021-03" db="EMBL/GenBank/DDBJ databases">
        <title>Assistant Professor.</title>
        <authorList>
            <person name="Huq M.A."/>
        </authorList>
    </citation>
    <scope>NUCLEOTIDE SEQUENCE [LARGE SCALE GENOMIC DNA]</scope>
    <source>
        <strain evidence="11">MAH-28</strain>
    </source>
</reference>
<evidence type="ECO:0000259" key="9">
    <source>
        <dbReference type="Pfam" id="PF07715"/>
    </source>
</evidence>
<dbReference type="InterPro" id="IPR039426">
    <property type="entry name" value="TonB-dep_rcpt-like"/>
</dbReference>
<dbReference type="InterPro" id="IPR023997">
    <property type="entry name" value="TonB-dep_OMP_SusC/RagA_CS"/>
</dbReference>
<comment type="caution">
    <text evidence="10">The sequence shown here is derived from an EMBL/GenBank/DDBJ whole genome shotgun (WGS) entry which is preliminary data.</text>
</comment>
<dbReference type="Pfam" id="PF13715">
    <property type="entry name" value="CarbopepD_reg_2"/>
    <property type="match status" value="1"/>
</dbReference>
<dbReference type="EMBL" id="JAGHKP010000003">
    <property type="protein sequence ID" value="MBO9153479.1"/>
    <property type="molecule type" value="Genomic_DNA"/>
</dbReference>
<sequence>MRITFSQLLIAFTFTSIAYAGTADGQAILDRQVDLSANSVSLDKVLKKLEKSADVKFIYSNDIIDASQKVSVNAQGEMLKAVLDRLLIPKNIRYRVVNDCIALSYDDLQGPLKIPLPEPPAYLPSVAPRHIVTGTVADQEGNMLVGVTVQAKAGRNGAVTDASGRYSLEVPSPNDTLVFTYIGYNRLEVPLNGKTTLDVKITPNSQSLNDVVVVGYGTQKRKDLTGSISTVSSKTIERGNPVSPLQALQGQAAGVNIAKTSSLPGADFQIDIRGLGSINYDNAPLVVIDGNMGGDLNTLNPSDIASIDVLKDASATAIYGSRGANGVIIVTTKQGVTGTVRITYDAYIGMRKTAHLPDMQNAAQWAAANPKATFTATEKAMVEAGRSTDWIDMITRSAAMQTNHVLAASGGTQKVNYYFSAGYLNQDGLTQGINYKRYTLNGNITTQLNKVLKAGFNTNYAYSVQNTGSMETIRSAFRARPTGVAYYDEVLDPSESSDVEFKGYALWMGINDHQVINPLIESYDGNQILETKLSRFSARGFVELTPMKGLSIRSSLSTFVYGNGVGDYRGTFTKTNLGTAKPTASHETSSQTSYTLDNLLTYKLSLANKHNFNLTVLQSAYKRTDERYFISVKDLPYESKWHNLGSAGTIVGVESNLEERALLSYMGRLNYGFNDKYLLTLTGRWDGASQLAEGHKWGFFPSAAFAWRLVDEPFIRDLGVFTDLKLRFSYGIVGNNVVPPYGTKATLVNTAYDFGGSTAFGFAPASIANRELGWEKSREADLGMNIGFLNGRISADIDVYKRNTLDLIVQQQLPTSTGFGNVITNIGKVQNKGLEVTLNTVNIQSEDFKWRTTINFSTNKNKILELYGGNTTADVGNGLFVGQPLRANYDYQFAGIWQLADSSHALEYKQKAGNVRVKDLNNDGKITADEDRVILGSEQPKWMAGILNSFGYRNWDLSFMIYTRQGAQFRNAMLSGTMGEIGKGRYNALNLNYWTPENPTNDYYGLNNPGPYRSAIYYQDASYWRVTDITLGYAVPKTALDRWKIGNIRVYAQVMNPFVFTNFVSFDPEYNSSTYKDDLPSVNFTFGVNASF</sequence>
<dbReference type="Gene3D" id="2.60.40.1120">
    <property type="entry name" value="Carboxypeptidase-like, regulatory domain"/>
    <property type="match status" value="1"/>
</dbReference>
<evidence type="ECO:0000256" key="1">
    <source>
        <dbReference type="ARBA" id="ARBA00004571"/>
    </source>
</evidence>
<dbReference type="Gene3D" id="2.170.130.10">
    <property type="entry name" value="TonB-dependent receptor, plug domain"/>
    <property type="match status" value="1"/>
</dbReference>
<feature type="chain" id="PRO_5046307044" evidence="8">
    <location>
        <begin position="21"/>
        <end position="1092"/>
    </location>
</feature>
<keyword evidence="4 7" id="KW-0812">Transmembrane</keyword>
<dbReference type="InterPro" id="IPR008969">
    <property type="entry name" value="CarboxyPept-like_regulatory"/>
</dbReference>
<dbReference type="SUPFAM" id="SSF49464">
    <property type="entry name" value="Carboxypeptidase regulatory domain-like"/>
    <property type="match status" value="1"/>
</dbReference>
<evidence type="ECO:0000256" key="2">
    <source>
        <dbReference type="ARBA" id="ARBA00022448"/>
    </source>
</evidence>
<keyword evidence="6 7" id="KW-0998">Cell outer membrane</keyword>